<comment type="caution">
    <text evidence="1">The sequence shown here is derived from an EMBL/GenBank/DDBJ whole genome shotgun (WGS) entry which is preliminary data.</text>
</comment>
<keyword evidence="2" id="KW-1185">Reference proteome</keyword>
<protein>
    <submittedName>
        <fullName evidence="1">Uncharacterized protein</fullName>
    </submittedName>
</protein>
<sequence length="62" mass="6694">MVVHSVEGHNLDRTGIRIRILRNGSGAGVVVGLIVRESDLCVGVCVCVCERERGGVFILFIN</sequence>
<name>A0A9K3IXP4_HELAN</name>
<reference evidence="1" key="2">
    <citation type="submission" date="2020-06" db="EMBL/GenBank/DDBJ databases">
        <title>Helianthus annuus Genome sequencing and assembly Release 2.</title>
        <authorList>
            <person name="Gouzy J."/>
            <person name="Langlade N."/>
            <person name="Munos S."/>
        </authorList>
    </citation>
    <scope>NUCLEOTIDE SEQUENCE</scope>
    <source>
        <tissue evidence="1">Leaves</tissue>
    </source>
</reference>
<reference evidence="1" key="1">
    <citation type="journal article" date="2017" name="Nature">
        <title>The sunflower genome provides insights into oil metabolism, flowering and Asterid evolution.</title>
        <authorList>
            <person name="Badouin H."/>
            <person name="Gouzy J."/>
            <person name="Grassa C.J."/>
            <person name="Murat F."/>
            <person name="Staton S.E."/>
            <person name="Cottret L."/>
            <person name="Lelandais-Briere C."/>
            <person name="Owens G.L."/>
            <person name="Carrere S."/>
            <person name="Mayjonade B."/>
            <person name="Legrand L."/>
            <person name="Gill N."/>
            <person name="Kane N.C."/>
            <person name="Bowers J.E."/>
            <person name="Hubner S."/>
            <person name="Bellec A."/>
            <person name="Berard A."/>
            <person name="Berges H."/>
            <person name="Blanchet N."/>
            <person name="Boniface M.C."/>
            <person name="Brunel D."/>
            <person name="Catrice O."/>
            <person name="Chaidir N."/>
            <person name="Claudel C."/>
            <person name="Donnadieu C."/>
            <person name="Faraut T."/>
            <person name="Fievet G."/>
            <person name="Helmstetter N."/>
            <person name="King M."/>
            <person name="Knapp S.J."/>
            <person name="Lai Z."/>
            <person name="Le Paslier M.C."/>
            <person name="Lippi Y."/>
            <person name="Lorenzon L."/>
            <person name="Mandel J.R."/>
            <person name="Marage G."/>
            <person name="Marchand G."/>
            <person name="Marquand E."/>
            <person name="Bret-Mestries E."/>
            <person name="Morien E."/>
            <person name="Nambeesan S."/>
            <person name="Nguyen T."/>
            <person name="Pegot-Espagnet P."/>
            <person name="Pouilly N."/>
            <person name="Raftis F."/>
            <person name="Sallet E."/>
            <person name="Schiex T."/>
            <person name="Thomas J."/>
            <person name="Vandecasteele C."/>
            <person name="Vares D."/>
            <person name="Vear F."/>
            <person name="Vautrin S."/>
            <person name="Crespi M."/>
            <person name="Mangin B."/>
            <person name="Burke J.M."/>
            <person name="Salse J."/>
            <person name="Munos S."/>
            <person name="Vincourt P."/>
            <person name="Rieseberg L.H."/>
            <person name="Langlade N.B."/>
        </authorList>
    </citation>
    <scope>NUCLEOTIDE SEQUENCE</scope>
    <source>
        <tissue evidence="1">Leaves</tissue>
    </source>
</reference>
<evidence type="ECO:0000313" key="1">
    <source>
        <dbReference type="EMBL" id="KAF5804986.1"/>
    </source>
</evidence>
<dbReference type="EMBL" id="MNCJ02000320">
    <property type="protein sequence ID" value="KAF5804986.1"/>
    <property type="molecule type" value="Genomic_DNA"/>
</dbReference>
<organism evidence="1 2">
    <name type="scientific">Helianthus annuus</name>
    <name type="common">Common sunflower</name>
    <dbReference type="NCBI Taxonomy" id="4232"/>
    <lineage>
        <taxon>Eukaryota</taxon>
        <taxon>Viridiplantae</taxon>
        <taxon>Streptophyta</taxon>
        <taxon>Embryophyta</taxon>
        <taxon>Tracheophyta</taxon>
        <taxon>Spermatophyta</taxon>
        <taxon>Magnoliopsida</taxon>
        <taxon>eudicotyledons</taxon>
        <taxon>Gunneridae</taxon>
        <taxon>Pentapetalae</taxon>
        <taxon>asterids</taxon>
        <taxon>campanulids</taxon>
        <taxon>Asterales</taxon>
        <taxon>Asteraceae</taxon>
        <taxon>Asteroideae</taxon>
        <taxon>Heliantheae alliance</taxon>
        <taxon>Heliantheae</taxon>
        <taxon>Helianthus</taxon>
    </lineage>
</organism>
<evidence type="ECO:0000313" key="2">
    <source>
        <dbReference type="Proteomes" id="UP000215914"/>
    </source>
</evidence>
<accession>A0A9K3IXP4</accession>
<dbReference type="Gramene" id="mRNA:HanXRQr2_Chr05g0203601">
    <property type="protein sequence ID" value="CDS:HanXRQr2_Chr05g0203601.1"/>
    <property type="gene ID" value="HanXRQr2_Chr05g0203601"/>
</dbReference>
<dbReference type="AlphaFoldDB" id="A0A9K3IXP4"/>
<dbReference type="Proteomes" id="UP000215914">
    <property type="component" value="Unassembled WGS sequence"/>
</dbReference>
<proteinExistence type="predicted"/>
<gene>
    <name evidence="1" type="ORF">HanXRQr2_Chr05g0203601</name>
</gene>